<evidence type="ECO:0000313" key="1">
    <source>
        <dbReference type="EMBL" id="VDO48051.1"/>
    </source>
</evidence>
<proteinExistence type="predicted"/>
<dbReference type="WBParaSite" id="BTMF_0001614701-mRNA-1">
    <property type="protein sequence ID" value="BTMF_0001614701-mRNA-1"/>
    <property type="gene ID" value="BTMF_0001614701"/>
</dbReference>
<reference evidence="3" key="1">
    <citation type="submission" date="2017-02" db="UniProtKB">
        <authorList>
            <consortium name="WormBaseParasite"/>
        </authorList>
    </citation>
    <scope>IDENTIFICATION</scope>
</reference>
<reference evidence="1 2" key="2">
    <citation type="submission" date="2018-11" db="EMBL/GenBank/DDBJ databases">
        <authorList>
            <consortium name="Pathogen Informatics"/>
        </authorList>
    </citation>
    <scope>NUCLEOTIDE SEQUENCE [LARGE SCALE GENOMIC DNA]</scope>
</reference>
<dbReference type="Proteomes" id="UP000280834">
    <property type="component" value="Unassembled WGS sequence"/>
</dbReference>
<sequence length="44" mass="5331">MQSHTYLRNRNDRQDSQQLSRNLVVDEVFLIIVQELFAPFMIHK</sequence>
<gene>
    <name evidence="1" type="ORF">BTMF_LOCUS14127</name>
</gene>
<accession>A0A0R3R7Z1</accession>
<evidence type="ECO:0000313" key="2">
    <source>
        <dbReference type="Proteomes" id="UP000280834"/>
    </source>
</evidence>
<dbReference type="EMBL" id="UZAG01020834">
    <property type="protein sequence ID" value="VDO48051.1"/>
    <property type="molecule type" value="Genomic_DNA"/>
</dbReference>
<protein>
    <submittedName>
        <fullName evidence="3">Transposase</fullName>
    </submittedName>
</protein>
<organism evidence="3">
    <name type="scientific">Brugia timori</name>
    <dbReference type="NCBI Taxonomy" id="42155"/>
    <lineage>
        <taxon>Eukaryota</taxon>
        <taxon>Metazoa</taxon>
        <taxon>Ecdysozoa</taxon>
        <taxon>Nematoda</taxon>
        <taxon>Chromadorea</taxon>
        <taxon>Rhabditida</taxon>
        <taxon>Spirurina</taxon>
        <taxon>Spiruromorpha</taxon>
        <taxon>Filarioidea</taxon>
        <taxon>Onchocercidae</taxon>
        <taxon>Brugia</taxon>
    </lineage>
</organism>
<keyword evidence="2" id="KW-1185">Reference proteome</keyword>
<evidence type="ECO:0000313" key="3">
    <source>
        <dbReference type="WBParaSite" id="BTMF_0001614701-mRNA-1"/>
    </source>
</evidence>
<name>A0A0R3R7Z1_9BILA</name>
<dbReference type="AlphaFoldDB" id="A0A0R3R7Z1"/>